<dbReference type="InterPro" id="IPR001915">
    <property type="entry name" value="Peptidase_M48"/>
</dbReference>
<evidence type="ECO:0000256" key="6">
    <source>
        <dbReference type="RuleBase" id="RU003983"/>
    </source>
</evidence>
<dbReference type="OrthoDB" id="7338723at2"/>
<dbReference type="PANTHER" id="PTHR22726">
    <property type="entry name" value="METALLOENDOPEPTIDASE OMA1"/>
    <property type="match status" value="1"/>
</dbReference>
<evidence type="ECO:0000256" key="2">
    <source>
        <dbReference type="ARBA" id="ARBA00022723"/>
    </source>
</evidence>
<evidence type="ECO:0000256" key="3">
    <source>
        <dbReference type="ARBA" id="ARBA00022801"/>
    </source>
</evidence>
<keyword evidence="9" id="KW-1185">Reference proteome</keyword>
<keyword evidence="2" id="KW-0479">Metal-binding</keyword>
<comment type="cofactor">
    <cofactor evidence="6">
        <name>Zn(2+)</name>
        <dbReference type="ChEBI" id="CHEBI:29105"/>
    </cofactor>
    <text evidence="6">Binds 1 zinc ion per subunit.</text>
</comment>
<gene>
    <name evidence="8" type="ORF">FAP39_04865</name>
</gene>
<dbReference type="EMBL" id="SULI01000003">
    <property type="protein sequence ID" value="TKZ21933.1"/>
    <property type="molecule type" value="Genomic_DNA"/>
</dbReference>
<comment type="similarity">
    <text evidence="6">Belongs to the peptidase M48 family.</text>
</comment>
<keyword evidence="1 6" id="KW-0645">Protease</keyword>
<dbReference type="InterPro" id="IPR051156">
    <property type="entry name" value="Mito/Outer_Membr_Metalloprot"/>
</dbReference>
<dbReference type="RefSeq" id="WP_138015257.1">
    <property type="nucleotide sequence ID" value="NZ_SULI01000003.1"/>
</dbReference>
<dbReference type="PROSITE" id="PS51257">
    <property type="entry name" value="PROKAR_LIPOPROTEIN"/>
    <property type="match status" value="1"/>
</dbReference>
<proteinExistence type="inferred from homology"/>
<dbReference type="Pfam" id="PF01435">
    <property type="entry name" value="Peptidase_M48"/>
    <property type="match status" value="1"/>
</dbReference>
<keyword evidence="5 6" id="KW-0482">Metalloprotease</keyword>
<comment type="caution">
    <text evidence="8">The sequence shown here is derived from an EMBL/GenBank/DDBJ whole genome shotgun (WGS) entry which is preliminary data.</text>
</comment>
<dbReference type="AlphaFoldDB" id="A0A4U7N8B8"/>
<dbReference type="GO" id="GO:0046872">
    <property type="term" value="F:metal ion binding"/>
    <property type="evidence" value="ECO:0007669"/>
    <property type="project" value="UniProtKB-KW"/>
</dbReference>
<evidence type="ECO:0000256" key="5">
    <source>
        <dbReference type="ARBA" id="ARBA00023049"/>
    </source>
</evidence>
<dbReference type="PANTHER" id="PTHR22726:SF1">
    <property type="entry name" value="METALLOENDOPEPTIDASE OMA1, MITOCHONDRIAL"/>
    <property type="match status" value="1"/>
</dbReference>
<dbReference type="GO" id="GO:0004222">
    <property type="term" value="F:metalloendopeptidase activity"/>
    <property type="evidence" value="ECO:0007669"/>
    <property type="project" value="InterPro"/>
</dbReference>
<name>A0A4U7N8B8_9RHOB</name>
<dbReference type="Gene3D" id="3.30.2010.10">
    <property type="entry name" value="Metalloproteases ('zincins'), catalytic domain"/>
    <property type="match status" value="1"/>
</dbReference>
<sequence length="234" mass="24470">MRWMIVAAAIGGLTACTTTTTSPTPQAAPAAKPVATISVAQAQSRLAPIKRRMEPVAERECKRLTQGVNCDFLISVDPRQNAAPNAYQSLSKSGRPTITFTAALVSQARNNDELAFVMGHEAAHHLMGHLARQQRDAMAGAAIAGILVAVAGADASTLEAAMDLGAGVGARSYSKAYELEADQLGTIITHKAGYSPARGVEFFSRIPDPGNVFLGTHPPNAQRVAIVKKTAAGL</sequence>
<protein>
    <submittedName>
        <fullName evidence="8">Peptidase M48</fullName>
    </submittedName>
</protein>
<reference evidence="8 9" key="1">
    <citation type="submission" date="2019-04" db="EMBL/GenBank/DDBJ databases">
        <title>Genome sequence of Pelagicola litoralis CL-ES2.</title>
        <authorList>
            <person name="Cao J."/>
        </authorList>
    </citation>
    <scope>NUCLEOTIDE SEQUENCE [LARGE SCALE GENOMIC DNA]</scope>
    <source>
        <strain evidence="8 9">CL-ES2</strain>
    </source>
</reference>
<organism evidence="8 9">
    <name type="scientific">Shimia litoralis</name>
    <dbReference type="NCBI Taxonomy" id="420403"/>
    <lineage>
        <taxon>Bacteria</taxon>
        <taxon>Pseudomonadati</taxon>
        <taxon>Pseudomonadota</taxon>
        <taxon>Alphaproteobacteria</taxon>
        <taxon>Rhodobacterales</taxon>
        <taxon>Roseobacteraceae</taxon>
    </lineage>
</organism>
<evidence type="ECO:0000313" key="9">
    <source>
        <dbReference type="Proteomes" id="UP000306575"/>
    </source>
</evidence>
<evidence type="ECO:0000256" key="1">
    <source>
        <dbReference type="ARBA" id="ARBA00022670"/>
    </source>
</evidence>
<keyword evidence="3 6" id="KW-0378">Hydrolase</keyword>
<keyword evidence="4 6" id="KW-0862">Zinc</keyword>
<evidence type="ECO:0000259" key="7">
    <source>
        <dbReference type="Pfam" id="PF01435"/>
    </source>
</evidence>
<accession>A0A4U7N8B8</accession>
<dbReference type="GO" id="GO:0051603">
    <property type="term" value="P:proteolysis involved in protein catabolic process"/>
    <property type="evidence" value="ECO:0007669"/>
    <property type="project" value="TreeGrafter"/>
</dbReference>
<feature type="domain" description="Peptidase M48" evidence="7">
    <location>
        <begin position="81"/>
        <end position="230"/>
    </location>
</feature>
<evidence type="ECO:0000313" key="8">
    <source>
        <dbReference type="EMBL" id="TKZ21933.1"/>
    </source>
</evidence>
<dbReference type="Proteomes" id="UP000306575">
    <property type="component" value="Unassembled WGS sequence"/>
</dbReference>
<dbReference type="GO" id="GO:0016020">
    <property type="term" value="C:membrane"/>
    <property type="evidence" value="ECO:0007669"/>
    <property type="project" value="TreeGrafter"/>
</dbReference>
<evidence type="ECO:0000256" key="4">
    <source>
        <dbReference type="ARBA" id="ARBA00022833"/>
    </source>
</evidence>